<dbReference type="EMBL" id="JACHGY010000001">
    <property type="protein sequence ID" value="MBB6431065.1"/>
    <property type="molecule type" value="Genomic_DNA"/>
</dbReference>
<keyword evidence="4" id="KW-1185">Reference proteome</keyword>
<feature type="region of interest" description="Disordered" evidence="1">
    <location>
        <begin position="1"/>
        <end position="24"/>
    </location>
</feature>
<dbReference type="GO" id="GO:0035438">
    <property type="term" value="F:cyclic-di-GMP binding"/>
    <property type="evidence" value="ECO:0007669"/>
    <property type="project" value="InterPro"/>
</dbReference>
<sequence>MTDFRLPASDTTPSTDRKTEARRQPRLKIPAMYSLVRVRPAGADRYCWTGHIYDVSLSGMRFELDQPLEPGTDIEVRGILPGQEHVTFQATGKIVRFHDEEPELGPTRMGMVFEQFHSEVDQDRLLGYLGNHGLKIAA</sequence>
<dbReference type="Gene3D" id="2.40.10.220">
    <property type="entry name" value="predicted glycosyltransferase like domains"/>
    <property type="match status" value="1"/>
</dbReference>
<organism evidence="3 4">
    <name type="scientific">Algisphaera agarilytica</name>
    <dbReference type="NCBI Taxonomy" id="1385975"/>
    <lineage>
        <taxon>Bacteria</taxon>
        <taxon>Pseudomonadati</taxon>
        <taxon>Planctomycetota</taxon>
        <taxon>Phycisphaerae</taxon>
        <taxon>Phycisphaerales</taxon>
        <taxon>Phycisphaeraceae</taxon>
        <taxon>Algisphaera</taxon>
    </lineage>
</organism>
<comment type="caution">
    <text evidence="3">The sequence shown here is derived from an EMBL/GenBank/DDBJ whole genome shotgun (WGS) entry which is preliminary data.</text>
</comment>
<evidence type="ECO:0000256" key="1">
    <source>
        <dbReference type="SAM" id="MobiDB-lite"/>
    </source>
</evidence>
<dbReference type="InterPro" id="IPR009875">
    <property type="entry name" value="PilZ_domain"/>
</dbReference>
<evidence type="ECO:0000259" key="2">
    <source>
        <dbReference type="Pfam" id="PF07238"/>
    </source>
</evidence>
<dbReference type="RefSeq" id="WP_184678561.1">
    <property type="nucleotide sequence ID" value="NZ_JACHGY010000001.1"/>
</dbReference>
<gene>
    <name evidence="3" type="ORF">HNQ40_002871</name>
</gene>
<reference evidence="3 4" key="1">
    <citation type="submission" date="2020-08" db="EMBL/GenBank/DDBJ databases">
        <title>Genomic Encyclopedia of Type Strains, Phase IV (KMG-IV): sequencing the most valuable type-strain genomes for metagenomic binning, comparative biology and taxonomic classification.</title>
        <authorList>
            <person name="Goeker M."/>
        </authorList>
    </citation>
    <scope>NUCLEOTIDE SEQUENCE [LARGE SCALE GENOMIC DNA]</scope>
    <source>
        <strain evidence="3 4">DSM 103725</strain>
    </source>
</reference>
<dbReference type="Proteomes" id="UP000541810">
    <property type="component" value="Unassembled WGS sequence"/>
</dbReference>
<accession>A0A7X0HAZ4</accession>
<protein>
    <recommendedName>
        <fullName evidence="2">PilZ domain-containing protein</fullName>
    </recommendedName>
</protein>
<dbReference type="AlphaFoldDB" id="A0A7X0HAZ4"/>
<dbReference type="SUPFAM" id="SSF141371">
    <property type="entry name" value="PilZ domain-like"/>
    <property type="match status" value="1"/>
</dbReference>
<evidence type="ECO:0000313" key="4">
    <source>
        <dbReference type="Proteomes" id="UP000541810"/>
    </source>
</evidence>
<feature type="domain" description="PilZ" evidence="2">
    <location>
        <begin position="22"/>
        <end position="129"/>
    </location>
</feature>
<name>A0A7X0HAZ4_9BACT</name>
<proteinExistence type="predicted"/>
<dbReference type="Pfam" id="PF07238">
    <property type="entry name" value="PilZ"/>
    <property type="match status" value="1"/>
</dbReference>
<evidence type="ECO:0000313" key="3">
    <source>
        <dbReference type="EMBL" id="MBB6431065.1"/>
    </source>
</evidence>